<dbReference type="AlphaFoldDB" id="A0A016X219"/>
<sequence length="118" mass="13203">MAELWCEGQFIADACVNRAHAFVCGGYSDQRCIHILNENDTRLRARVKETYSLFPQTYTAILAPIEQSGACVFDWGAVLQQPISLTPRPNRTSTRRFVRSGEDGSVLMCHHTIGADNE</sequence>
<dbReference type="EMBL" id="JARK01000032">
    <property type="protein sequence ID" value="EYC45323.1"/>
    <property type="molecule type" value="Genomic_DNA"/>
</dbReference>
<accession>A0A016X219</accession>
<organism evidence="1 2">
    <name type="scientific">Ancylostoma ceylanicum</name>
    <dbReference type="NCBI Taxonomy" id="53326"/>
    <lineage>
        <taxon>Eukaryota</taxon>
        <taxon>Metazoa</taxon>
        <taxon>Ecdysozoa</taxon>
        <taxon>Nematoda</taxon>
        <taxon>Chromadorea</taxon>
        <taxon>Rhabditida</taxon>
        <taxon>Rhabditina</taxon>
        <taxon>Rhabditomorpha</taxon>
        <taxon>Strongyloidea</taxon>
        <taxon>Ancylostomatidae</taxon>
        <taxon>Ancylostomatinae</taxon>
        <taxon>Ancylostoma</taxon>
    </lineage>
</organism>
<dbReference type="Proteomes" id="UP000024635">
    <property type="component" value="Unassembled WGS sequence"/>
</dbReference>
<evidence type="ECO:0000313" key="2">
    <source>
        <dbReference type="Proteomes" id="UP000024635"/>
    </source>
</evidence>
<reference evidence="2" key="1">
    <citation type="journal article" date="2015" name="Nat. Genet.">
        <title>The genome and transcriptome of the zoonotic hookworm Ancylostoma ceylanicum identify infection-specific gene families.</title>
        <authorList>
            <person name="Schwarz E.M."/>
            <person name="Hu Y."/>
            <person name="Antoshechkin I."/>
            <person name="Miller M.M."/>
            <person name="Sternberg P.W."/>
            <person name="Aroian R.V."/>
        </authorList>
    </citation>
    <scope>NUCLEOTIDE SEQUENCE</scope>
    <source>
        <strain evidence="2">HY135</strain>
    </source>
</reference>
<keyword evidence="2" id="KW-1185">Reference proteome</keyword>
<proteinExistence type="predicted"/>
<name>A0A016X219_9BILA</name>
<evidence type="ECO:0000313" key="1">
    <source>
        <dbReference type="EMBL" id="EYC45323.1"/>
    </source>
</evidence>
<comment type="caution">
    <text evidence="1">The sequence shown here is derived from an EMBL/GenBank/DDBJ whole genome shotgun (WGS) entry which is preliminary data.</text>
</comment>
<protein>
    <submittedName>
        <fullName evidence="1">Uncharacterized protein</fullName>
    </submittedName>
</protein>
<gene>
    <name evidence="1" type="primary">Acey_s0432.g1360</name>
    <name evidence="1" type="ORF">Y032_0432g1360</name>
</gene>